<evidence type="ECO:0000256" key="2">
    <source>
        <dbReference type="ARBA" id="ARBA00022737"/>
    </source>
</evidence>
<evidence type="ECO:0000313" key="5">
    <source>
        <dbReference type="Proteomes" id="UP001329430"/>
    </source>
</evidence>
<keyword evidence="2" id="KW-0677">Repeat</keyword>
<evidence type="ECO:0000256" key="1">
    <source>
        <dbReference type="ARBA" id="ARBA00022574"/>
    </source>
</evidence>
<keyword evidence="1 3" id="KW-0853">WD repeat</keyword>
<dbReference type="GO" id="GO:0031080">
    <property type="term" value="C:nuclear pore outer ring"/>
    <property type="evidence" value="ECO:0007669"/>
    <property type="project" value="InterPro"/>
</dbReference>
<name>A0AAN7ZL43_9COLE</name>
<proteinExistence type="predicted"/>
<dbReference type="PROSITE" id="PS50082">
    <property type="entry name" value="WD_REPEATS_2"/>
    <property type="match status" value="1"/>
</dbReference>
<keyword evidence="5" id="KW-1185">Reference proteome</keyword>
<dbReference type="InterPro" id="IPR015943">
    <property type="entry name" value="WD40/YVTN_repeat-like_dom_sf"/>
</dbReference>
<sequence>MFATYSEKTSSSEPNYVINFEEAGLISVIHFSPYELSQDLLLIALPTKILVTQLIIQENISLKELAQMHNGVTCMALAISSETTINTFPHNVVFCSAGDDYKIRLFKSDLGLHSSTKILSGHSDYINDISYDPESNYLASVSDDNTVKIWDVVNYTCETLFLTSPGTAVCWHREDSSKLMVAEKIGLIRFYNVNTQKPILSLEFGKPLSAAHWSPSDSQVICSLHLGELVVWDLSHPSLPTNSKLLHTVDGGYLKINGTGELVAFVNRLEGFVKVALINSQQQRLCASLDLPTSLSWHFRLPLLCVANDNKLCFWKISNK</sequence>
<gene>
    <name evidence="4" type="ORF">RI129_007128</name>
</gene>
<dbReference type="AlphaFoldDB" id="A0AAN7ZL43"/>
<dbReference type="InterPro" id="IPR001680">
    <property type="entry name" value="WD40_rpt"/>
</dbReference>
<evidence type="ECO:0008006" key="6">
    <source>
        <dbReference type="Google" id="ProtNLM"/>
    </source>
</evidence>
<feature type="repeat" description="WD" evidence="3">
    <location>
        <begin position="119"/>
        <end position="152"/>
    </location>
</feature>
<dbReference type="SMART" id="SM00320">
    <property type="entry name" value="WD40"/>
    <property type="match status" value="5"/>
</dbReference>
<dbReference type="InterPro" id="IPR037626">
    <property type="entry name" value="NUP37"/>
</dbReference>
<dbReference type="PANTHER" id="PTHR22806:SF0">
    <property type="entry name" value="NUCLEOPORIN NUP37"/>
    <property type="match status" value="1"/>
</dbReference>
<dbReference type="EMBL" id="JAVRBK010000005">
    <property type="protein sequence ID" value="KAK5643283.1"/>
    <property type="molecule type" value="Genomic_DNA"/>
</dbReference>
<accession>A0AAN7ZL43</accession>
<reference evidence="4 5" key="1">
    <citation type="journal article" date="2024" name="Insects">
        <title>An Improved Chromosome-Level Genome Assembly of the Firefly Pyrocoelia pectoralis.</title>
        <authorList>
            <person name="Fu X."/>
            <person name="Meyer-Rochow V.B."/>
            <person name="Ballantyne L."/>
            <person name="Zhu X."/>
        </authorList>
    </citation>
    <scope>NUCLEOTIDE SEQUENCE [LARGE SCALE GENOMIC DNA]</scope>
    <source>
        <strain evidence="4">XCY_ONT2</strain>
    </source>
</reference>
<dbReference type="PROSITE" id="PS00678">
    <property type="entry name" value="WD_REPEATS_1"/>
    <property type="match status" value="1"/>
</dbReference>
<evidence type="ECO:0000313" key="4">
    <source>
        <dbReference type="EMBL" id="KAK5643283.1"/>
    </source>
</evidence>
<dbReference type="InterPro" id="IPR019775">
    <property type="entry name" value="WD40_repeat_CS"/>
</dbReference>
<dbReference type="SUPFAM" id="SSF50978">
    <property type="entry name" value="WD40 repeat-like"/>
    <property type="match status" value="1"/>
</dbReference>
<dbReference type="PROSITE" id="PS00868">
    <property type="entry name" value="CYS_MET_METAB_PP"/>
    <property type="match status" value="1"/>
</dbReference>
<protein>
    <recommendedName>
        <fullName evidence="6">Nucleoporin Nup37</fullName>
    </recommendedName>
</protein>
<evidence type="ECO:0000256" key="3">
    <source>
        <dbReference type="PROSITE-ProRule" id="PRU00221"/>
    </source>
</evidence>
<dbReference type="PANTHER" id="PTHR22806">
    <property type="entry name" value="NUCLEOPORIN NUP37 P37 -RELATED"/>
    <property type="match status" value="1"/>
</dbReference>
<dbReference type="PROSITE" id="PS50294">
    <property type="entry name" value="WD_REPEATS_REGION"/>
    <property type="match status" value="1"/>
</dbReference>
<organism evidence="4 5">
    <name type="scientific">Pyrocoelia pectoralis</name>
    <dbReference type="NCBI Taxonomy" id="417401"/>
    <lineage>
        <taxon>Eukaryota</taxon>
        <taxon>Metazoa</taxon>
        <taxon>Ecdysozoa</taxon>
        <taxon>Arthropoda</taxon>
        <taxon>Hexapoda</taxon>
        <taxon>Insecta</taxon>
        <taxon>Pterygota</taxon>
        <taxon>Neoptera</taxon>
        <taxon>Endopterygota</taxon>
        <taxon>Coleoptera</taxon>
        <taxon>Polyphaga</taxon>
        <taxon>Elateriformia</taxon>
        <taxon>Elateroidea</taxon>
        <taxon>Lampyridae</taxon>
        <taxon>Lampyrinae</taxon>
        <taxon>Pyrocoelia</taxon>
    </lineage>
</organism>
<dbReference type="InterPro" id="IPR036322">
    <property type="entry name" value="WD40_repeat_dom_sf"/>
</dbReference>
<dbReference type="Proteomes" id="UP001329430">
    <property type="component" value="Chromosome 5"/>
</dbReference>
<comment type="caution">
    <text evidence="4">The sequence shown here is derived from an EMBL/GenBank/DDBJ whole genome shotgun (WGS) entry which is preliminary data.</text>
</comment>
<dbReference type="Gene3D" id="2.130.10.10">
    <property type="entry name" value="YVTN repeat-like/Quinoprotein amine dehydrogenase"/>
    <property type="match status" value="1"/>
</dbReference>
<dbReference type="InterPro" id="IPR054542">
    <property type="entry name" value="Cys_met_metab_PP"/>
</dbReference>
<dbReference type="Pfam" id="PF00400">
    <property type="entry name" value="WD40"/>
    <property type="match status" value="1"/>
</dbReference>